<gene>
    <name evidence="2" type="ORF">PHYPA_013517</name>
</gene>
<protein>
    <submittedName>
        <fullName evidence="2 3">Uncharacterized protein</fullName>
    </submittedName>
</protein>
<dbReference type="EnsemblPlants" id="Pp3c10_6739V3.1">
    <property type="protein sequence ID" value="PAC:32899938.CDS.1"/>
    <property type="gene ID" value="Pp3c10_6739"/>
</dbReference>
<keyword evidence="1" id="KW-1133">Transmembrane helix</keyword>
<accession>A0A2K1JXZ2</accession>
<evidence type="ECO:0000313" key="3">
    <source>
        <dbReference type="EnsemblPlants" id="PAC:32899938.CDS.1"/>
    </source>
</evidence>
<feature type="transmembrane region" description="Helical" evidence="1">
    <location>
        <begin position="78"/>
        <end position="96"/>
    </location>
</feature>
<dbReference type="PaxDb" id="3218-PP1S293_31V6.1"/>
<evidence type="ECO:0000256" key="1">
    <source>
        <dbReference type="SAM" id="Phobius"/>
    </source>
</evidence>
<organism evidence="2">
    <name type="scientific">Physcomitrium patens</name>
    <name type="common">Spreading-leaved earth moss</name>
    <name type="synonym">Physcomitrella patens</name>
    <dbReference type="NCBI Taxonomy" id="3218"/>
    <lineage>
        <taxon>Eukaryota</taxon>
        <taxon>Viridiplantae</taxon>
        <taxon>Streptophyta</taxon>
        <taxon>Embryophyta</taxon>
        <taxon>Bryophyta</taxon>
        <taxon>Bryophytina</taxon>
        <taxon>Bryopsida</taxon>
        <taxon>Funariidae</taxon>
        <taxon>Funariales</taxon>
        <taxon>Funariaceae</taxon>
        <taxon>Physcomitrium</taxon>
    </lineage>
</organism>
<feature type="transmembrane region" description="Helical" evidence="1">
    <location>
        <begin position="20"/>
        <end position="40"/>
    </location>
</feature>
<dbReference type="InParanoid" id="A0A2K1JXZ2"/>
<dbReference type="Proteomes" id="UP000006727">
    <property type="component" value="Chromosome 10"/>
</dbReference>
<evidence type="ECO:0000313" key="4">
    <source>
        <dbReference type="Proteomes" id="UP000006727"/>
    </source>
</evidence>
<feature type="transmembrane region" description="Helical" evidence="1">
    <location>
        <begin position="49"/>
        <end position="66"/>
    </location>
</feature>
<keyword evidence="1" id="KW-0812">Transmembrane</keyword>
<sequence length="123" mass="13924">MAKESMPTDFLNSQFLAAAWPYILLIVVAVLSLQFLRLAVSYVFSALRLLVRIVLLVISWPIYLILLPARVLVFFTRMAIRILFYATMAAILYSLLGGVLNSTVMKEAFGEALQYLQSTFLQQ</sequence>
<reference evidence="2 4" key="2">
    <citation type="journal article" date="2018" name="Plant J.">
        <title>The Physcomitrella patens chromosome-scale assembly reveals moss genome structure and evolution.</title>
        <authorList>
            <person name="Lang D."/>
            <person name="Ullrich K.K."/>
            <person name="Murat F."/>
            <person name="Fuchs J."/>
            <person name="Jenkins J."/>
            <person name="Haas F.B."/>
            <person name="Piednoel M."/>
            <person name="Gundlach H."/>
            <person name="Van Bel M."/>
            <person name="Meyberg R."/>
            <person name="Vives C."/>
            <person name="Morata J."/>
            <person name="Symeonidi A."/>
            <person name="Hiss M."/>
            <person name="Muchero W."/>
            <person name="Kamisugi Y."/>
            <person name="Saleh O."/>
            <person name="Blanc G."/>
            <person name="Decker E.L."/>
            <person name="van Gessel N."/>
            <person name="Grimwood J."/>
            <person name="Hayes R.D."/>
            <person name="Graham S.W."/>
            <person name="Gunter L.E."/>
            <person name="McDaniel S.F."/>
            <person name="Hoernstein S.N.W."/>
            <person name="Larsson A."/>
            <person name="Li F.W."/>
            <person name="Perroud P.F."/>
            <person name="Phillips J."/>
            <person name="Ranjan P."/>
            <person name="Rokshar D.S."/>
            <person name="Rothfels C.J."/>
            <person name="Schneider L."/>
            <person name="Shu S."/>
            <person name="Stevenson D.W."/>
            <person name="Thummler F."/>
            <person name="Tillich M."/>
            <person name="Villarreal Aguilar J.C."/>
            <person name="Widiez T."/>
            <person name="Wong G.K."/>
            <person name="Wymore A."/>
            <person name="Zhang Y."/>
            <person name="Zimmer A.D."/>
            <person name="Quatrano R.S."/>
            <person name="Mayer K.F.X."/>
            <person name="Goodstein D."/>
            <person name="Casacuberta J.M."/>
            <person name="Vandepoele K."/>
            <person name="Reski R."/>
            <person name="Cuming A.C."/>
            <person name="Tuskan G.A."/>
            <person name="Maumus F."/>
            <person name="Salse J."/>
            <person name="Schmutz J."/>
            <person name="Rensing S.A."/>
        </authorList>
    </citation>
    <scope>NUCLEOTIDE SEQUENCE [LARGE SCALE GENOMIC DNA]</scope>
    <source>
        <strain evidence="3 4">cv. Gransden 2004</strain>
    </source>
</reference>
<reference evidence="2 4" key="1">
    <citation type="journal article" date="2008" name="Science">
        <title>The Physcomitrella genome reveals evolutionary insights into the conquest of land by plants.</title>
        <authorList>
            <person name="Rensing S."/>
            <person name="Lang D."/>
            <person name="Zimmer A."/>
            <person name="Terry A."/>
            <person name="Salamov A."/>
            <person name="Shapiro H."/>
            <person name="Nishiyama T."/>
            <person name="Perroud P.-F."/>
            <person name="Lindquist E."/>
            <person name="Kamisugi Y."/>
            <person name="Tanahashi T."/>
            <person name="Sakakibara K."/>
            <person name="Fujita T."/>
            <person name="Oishi K."/>
            <person name="Shin-I T."/>
            <person name="Kuroki Y."/>
            <person name="Toyoda A."/>
            <person name="Suzuki Y."/>
            <person name="Hashimoto A."/>
            <person name="Yamaguchi K."/>
            <person name="Sugano A."/>
            <person name="Kohara Y."/>
            <person name="Fujiyama A."/>
            <person name="Anterola A."/>
            <person name="Aoki S."/>
            <person name="Ashton N."/>
            <person name="Barbazuk W.B."/>
            <person name="Barker E."/>
            <person name="Bennetzen J."/>
            <person name="Bezanilla M."/>
            <person name="Blankenship R."/>
            <person name="Cho S.H."/>
            <person name="Dutcher S."/>
            <person name="Estelle M."/>
            <person name="Fawcett J.A."/>
            <person name="Gundlach H."/>
            <person name="Hanada K."/>
            <person name="Heyl A."/>
            <person name="Hicks K.A."/>
            <person name="Hugh J."/>
            <person name="Lohr M."/>
            <person name="Mayer K."/>
            <person name="Melkozernov A."/>
            <person name="Murata T."/>
            <person name="Nelson D."/>
            <person name="Pils B."/>
            <person name="Prigge M."/>
            <person name="Reiss B."/>
            <person name="Renner T."/>
            <person name="Rombauts S."/>
            <person name="Rushton P."/>
            <person name="Sanderfoot A."/>
            <person name="Schween G."/>
            <person name="Shiu S.-H."/>
            <person name="Stueber K."/>
            <person name="Theodoulou F.L."/>
            <person name="Tu H."/>
            <person name="Van de Peer Y."/>
            <person name="Verrier P.J."/>
            <person name="Waters E."/>
            <person name="Wood A."/>
            <person name="Yang L."/>
            <person name="Cove D."/>
            <person name="Cuming A."/>
            <person name="Hasebe M."/>
            <person name="Lucas S."/>
            <person name="Mishler D.B."/>
            <person name="Reski R."/>
            <person name="Grigoriev I."/>
            <person name="Quatrano R.S."/>
            <person name="Boore J.L."/>
        </authorList>
    </citation>
    <scope>NUCLEOTIDE SEQUENCE [LARGE SCALE GENOMIC DNA]</scope>
    <source>
        <strain evidence="3 4">cv. Gransden 2004</strain>
    </source>
</reference>
<name>A0A2K1JXZ2_PHYPA</name>
<reference evidence="3" key="3">
    <citation type="submission" date="2020-12" db="UniProtKB">
        <authorList>
            <consortium name="EnsemblPlants"/>
        </authorList>
    </citation>
    <scope>IDENTIFICATION</scope>
</reference>
<dbReference type="AlphaFoldDB" id="A0A2K1JXZ2"/>
<evidence type="ECO:0000313" key="2">
    <source>
        <dbReference type="EMBL" id="PNR46398.1"/>
    </source>
</evidence>
<keyword evidence="1" id="KW-0472">Membrane</keyword>
<keyword evidence="4" id="KW-1185">Reference proteome</keyword>
<dbReference type="EMBL" id="ABEU02000010">
    <property type="protein sequence ID" value="PNR46398.1"/>
    <property type="molecule type" value="Genomic_DNA"/>
</dbReference>
<proteinExistence type="predicted"/>
<dbReference type="Gramene" id="Pp3c10_6739V3.1">
    <property type="protein sequence ID" value="PAC:32899938.CDS.1"/>
    <property type="gene ID" value="Pp3c10_6739"/>
</dbReference>